<dbReference type="Pfam" id="PF12716">
    <property type="entry name" value="Apq12"/>
    <property type="match status" value="1"/>
</dbReference>
<feature type="transmembrane region" description="Helical" evidence="1">
    <location>
        <begin position="77"/>
        <end position="96"/>
    </location>
</feature>
<accession>A0AAN6WAH9</accession>
<keyword evidence="1" id="KW-1133">Transmembrane helix</keyword>
<organism evidence="2 3">
    <name type="scientific">Triangularia setosa</name>
    <dbReference type="NCBI Taxonomy" id="2587417"/>
    <lineage>
        <taxon>Eukaryota</taxon>
        <taxon>Fungi</taxon>
        <taxon>Dikarya</taxon>
        <taxon>Ascomycota</taxon>
        <taxon>Pezizomycotina</taxon>
        <taxon>Sordariomycetes</taxon>
        <taxon>Sordariomycetidae</taxon>
        <taxon>Sordariales</taxon>
        <taxon>Podosporaceae</taxon>
        <taxon>Triangularia</taxon>
    </lineage>
</organism>
<dbReference type="Proteomes" id="UP001302321">
    <property type="component" value="Unassembled WGS sequence"/>
</dbReference>
<reference evidence="2" key="2">
    <citation type="submission" date="2023-05" db="EMBL/GenBank/DDBJ databases">
        <authorList>
            <consortium name="Lawrence Berkeley National Laboratory"/>
            <person name="Steindorff A."/>
            <person name="Hensen N."/>
            <person name="Bonometti L."/>
            <person name="Westerberg I."/>
            <person name="Brannstrom I.O."/>
            <person name="Guillou S."/>
            <person name="Cros-Aarteil S."/>
            <person name="Calhoun S."/>
            <person name="Haridas S."/>
            <person name="Kuo A."/>
            <person name="Mondo S."/>
            <person name="Pangilinan J."/>
            <person name="Riley R."/>
            <person name="Labutti K."/>
            <person name="Andreopoulos B."/>
            <person name="Lipzen A."/>
            <person name="Chen C."/>
            <person name="Yanf M."/>
            <person name="Daum C."/>
            <person name="Ng V."/>
            <person name="Clum A."/>
            <person name="Ohm R."/>
            <person name="Martin F."/>
            <person name="Silar P."/>
            <person name="Natvig D."/>
            <person name="Lalanne C."/>
            <person name="Gautier V."/>
            <person name="Ament-Velasquez S.L."/>
            <person name="Kruys A."/>
            <person name="Hutchinson M.I."/>
            <person name="Powell A.J."/>
            <person name="Barry K."/>
            <person name="Miller A.N."/>
            <person name="Grigoriev I.V."/>
            <person name="Debuchy R."/>
            <person name="Gladieux P."/>
            <person name="Thoren M.H."/>
            <person name="Johannesson H."/>
        </authorList>
    </citation>
    <scope>NUCLEOTIDE SEQUENCE</scope>
    <source>
        <strain evidence="2">CBS 892.96</strain>
    </source>
</reference>
<evidence type="ECO:0000313" key="2">
    <source>
        <dbReference type="EMBL" id="KAK4177980.1"/>
    </source>
</evidence>
<proteinExistence type="predicted"/>
<evidence type="ECO:0000256" key="1">
    <source>
        <dbReference type="SAM" id="Phobius"/>
    </source>
</evidence>
<feature type="transmembrane region" description="Helical" evidence="1">
    <location>
        <begin position="108"/>
        <end position="125"/>
    </location>
</feature>
<keyword evidence="3" id="KW-1185">Reference proteome</keyword>
<sequence>MAAVLPLSYLINLLNGILPPSAITFLETHLLDPTSPFNTTVSKSYTFLFNFVTYQLWPVLEPTMDKLANYLHDSPQVISVAVLLGVIYVIVQVLSFANRVIRFWTRMAMRLVFWSVIGALVSMAWQRGLEQSVKDVIVVGSSIY</sequence>
<reference evidence="2" key="1">
    <citation type="journal article" date="2023" name="Mol. Phylogenet. Evol.">
        <title>Genome-scale phylogeny and comparative genomics of the fungal order Sordariales.</title>
        <authorList>
            <person name="Hensen N."/>
            <person name="Bonometti L."/>
            <person name="Westerberg I."/>
            <person name="Brannstrom I.O."/>
            <person name="Guillou S."/>
            <person name="Cros-Aarteil S."/>
            <person name="Calhoun S."/>
            <person name="Haridas S."/>
            <person name="Kuo A."/>
            <person name="Mondo S."/>
            <person name="Pangilinan J."/>
            <person name="Riley R."/>
            <person name="LaButti K."/>
            <person name="Andreopoulos B."/>
            <person name="Lipzen A."/>
            <person name="Chen C."/>
            <person name="Yan M."/>
            <person name="Daum C."/>
            <person name="Ng V."/>
            <person name="Clum A."/>
            <person name="Steindorff A."/>
            <person name="Ohm R.A."/>
            <person name="Martin F."/>
            <person name="Silar P."/>
            <person name="Natvig D.O."/>
            <person name="Lalanne C."/>
            <person name="Gautier V."/>
            <person name="Ament-Velasquez S.L."/>
            <person name="Kruys A."/>
            <person name="Hutchinson M.I."/>
            <person name="Powell A.J."/>
            <person name="Barry K."/>
            <person name="Miller A.N."/>
            <person name="Grigoriev I.V."/>
            <person name="Debuchy R."/>
            <person name="Gladieux P."/>
            <person name="Hiltunen Thoren M."/>
            <person name="Johannesson H."/>
        </authorList>
    </citation>
    <scope>NUCLEOTIDE SEQUENCE</scope>
    <source>
        <strain evidence="2">CBS 892.96</strain>
    </source>
</reference>
<feature type="non-terminal residue" evidence="2">
    <location>
        <position position="144"/>
    </location>
</feature>
<keyword evidence="1" id="KW-0472">Membrane</keyword>
<name>A0AAN6WAH9_9PEZI</name>
<comment type="caution">
    <text evidence="2">The sequence shown here is derived from an EMBL/GenBank/DDBJ whole genome shotgun (WGS) entry which is preliminary data.</text>
</comment>
<dbReference type="InterPro" id="IPR024316">
    <property type="entry name" value="APQ12"/>
</dbReference>
<keyword evidence="1" id="KW-0812">Transmembrane</keyword>
<dbReference type="AlphaFoldDB" id="A0AAN6WAH9"/>
<protein>
    <submittedName>
        <fullName evidence="2">Uncharacterized protein</fullName>
    </submittedName>
</protein>
<evidence type="ECO:0000313" key="3">
    <source>
        <dbReference type="Proteomes" id="UP001302321"/>
    </source>
</evidence>
<gene>
    <name evidence="2" type="ORF">QBC36DRAFT_235430</name>
</gene>
<dbReference type="EMBL" id="MU866150">
    <property type="protein sequence ID" value="KAK4177980.1"/>
    <property type="molecule type" value="Genomic_DNA"/>
</dbReference>